<dbReference type="Proteomes" id="UP000318065">
    <property type="component" value="Chromosome"/>
</dbReference>
<evidence type="ECO:0000313" key="1">
    <source>
        <dbReference type="EMBL" id="BBL79284.1"/>
    </source>
</evidence>
<proteinExistence type="predicted"/>
<reference evidence="1" key="1">
    <citation type="journal article" date="2019" name="Microbiol. Resour. Announc.">
        <title>Complete Genome Sequence of Rubrobacter xylanophilus Strain AA3-22, Isolated from Arima Onsen in Japan.</title>
        <authorList>
            <person name="Tomariguchi N."/>
            <person name="Miyazaki K."/>
        </authorList>
    </citation>
    <scope>NUCLEOTIDE SEQUENCE [LARGE SCALE GENOMIC DNA]</scope>
    <source>
        <strain evidence="1">AA3-22</strain>
    </source>
</reference>
<sequence>MVTALAVEISEEWVTGRYYLNMEQLKERHSEERAREEVILTQR</sequence>
<gene>
    <name evidence="1" type="ORF">RxyAA322_11380</name>
</gene>
<protein>
    <submittedName>
        <fullName evidence="1">Uncharacterized protein</fullName>
    </submittedName>
</protein>
<accession>A0A510HH81</accession>
<dbReference type="AlphaFoldDB" id="A0A510HH81"/>
<dbReference type="EMBL" id="AP019791">
    <property type="protein sequence ID" value="BBL79284.1"/>
    <property type="molecule type" value="Genomic_DNA"/>
</dbReference>
<name>A0A510HH81_9ACTN</name>
<organism evidence="1 2">
    <name type="scientific">Rubrobacter xylanophilus</name>
    <dbReference type="NCBI Taxonomy" id="49319"/>
    <lineage>
        <taxon>Bacteria</taxon>
        <taxon>Bacillati</taxon>
        <taxon>Actinomycetota</taxon>
        <taxon>Rubrobacteria</taxon>
        <taxon>Rubrobacterales</taxon>
        <taxon>Rubrobacteraceae</taxon>
        <taxon>Rubrobacter</taxon>
    </lineage>
</organism>
<evidence type="ECO:0000313" key="2">
    <source>
        <dbReference type="Proteomes" id="UP000318065"/>
    </source>
</evidence>
<keyword evidence="2" id="KW-1185">Reference proteome</keyword>